<evidence type="ECO:0000313" key="1">
    <source>
        <dbReference type="EMBL" id="KAI2385536.1"/>
    </source>
</evidence>
<accession>A0ACB8UWS4</accession>
<name>A0ACB8UWS4_9EURO</name>
<protein>
    <submittedName>
        <fullName evidence="1">Peroxisome chaperone and import receptor</fullName>
    </submittedName>
</protein>
<organism evidence="1">
    <name type="scientific">Ophidiomyces ophidiicola</name>
    <dbReference type="NCBI Taxonomy" id="1387563"/>
    <lineage>
        <taxon>Eukaryota</taxon>
        <taxon>Fungi</taxon>
        <taxon>Dikarya</taxon>
        <taxon>Ascomycota</taxon>
        <taxon>Pezizomycotina</taxon>
        <taxon>Eurotiomycetes</taxon>
        <taxon>Eurotiomycetidae</taxon>
        <taxon>Onygenales</taxon>
        <taxon>Onygenaceae</taxon>
        <taxon>Ophidiomyces</taxon>
    </lineage>
</organism>
<proteinExistence type="predicted"/>
<comment type="caution">
    <text evidence="1">The sequence shown here is derived from an EMBL/GenBank/DDBJ whole genome shotgun (WGS) entry which is preliminary data.</text>
</comment>
<dbReference type="EMBL" id="JALBCA010000057">
    <property type="protein sequence ID" value="KAI2385536.1"/>
    <property type="molecule type" value="Genomic_DNA"/>
</dbReference>
<gene>
    <name evidence="1" type="primary">PEX19</name>
    <name evidence="1" type="ORF">LOY88_004037</name>
</gene>
<sequence>MATNMDSNPTAPAGDQKPTAIPAESPAQHPPPAAETAQPAQPAQPAQTTAPAPATKEDEEESDLDELDGTWASNTYSSVLSKLIYTGVDVLDDFSASAPAKADLSESAIKKPEDKPDLSQLPSPDEEALMRQLEAGMAELLGGGGGNDTTDDWNNLANELTKHGLKSGDLMNLIMGEDMTSTGGEASGDAARKTEDKFQETIQKTMERMQESGDKATAAANTNSEDEMLANLLKAMESAGMGGGDGTEEDFEQLLMGVMEQLSNKEMLYEPVKELSQKFEPWLKDNKDKLSKEEYERYVKQSGLMSDVLKKFDEPGYSDDNHEHRTYVWEKMQAMQSTGAPPKELVSDPLTEELFSGGGDMSQCPQQ</sequence>
<keyword evidence="1" id="KW-0675">Receptor</keyword>
<reference evidence="1" key="1">
    <citation type="journal article" date="2022" name="bioRxiv">
        <title>Population genetic analysis of Ophidiomyces ophidiicola, the causative agent of snake fungal disease, indicates recent introductions to the USA.</title>
        <authorList>
            <person name="Ladner J.T."/>
            <person name="Palmer J.M."/>
            <person name="Ettinger C.L."/>
            <person name="Stajich J.E."/>
            <person name="Farrell T.M."/>
            <person name="Glorioso B.M."/>
            <person name="Lawson B."/>
            <person name="Price S.J."/>
            <person name="Stengle A.G."/>
            <person name="Grear D.A."/>
            <person name="Lorch J.M."/>
        </authorList>
    </citation>
    <scope>NUCLEOTIDE SEQUENCE</scope>
    <source>
        <strain evidence="1">NWHC 24266-5</strain>
    </source>
</reference>